<dbReference type="CTD" id="9941782"/>
<dbReference type="EMBL" id="JH712395">
    <property type="protein sequence ID" value="EFO24105.1"/>
    <property type="molecule type" value="Genomic_DNA"/>
</dbReference>
<dbReference type="InParanoid" id="A0A1S0U450"/>
<sequence>MKEESVGQLIHAEFEILIEFPNLCKTLLITRINFTDHIQAIRTDAINNEKVNSDDSTISLLQLDLLDITTKNPQTKHFVESLTSVCLFPWNQPKLTGVCIKEEYSRCKLKMDEFPLTVFNGYQAKCIKAQKWNLKKTSSQRETQF</sequence>
<dbReference type="GeneID" id="9941782"/>
<dbReference type="KEGG" id="loa:LOAG_04382"/>
<accession>A0A1S0U450</accession>
<dbReference type="RefSeq" id="XP_003139967.1">
    <property type="nucleotide sequence ID" value="XM_003139919.1"/>
</dbReference>
<evidence type="ECO:0000313" key="1">
    <source>
        <dbReference type="EMBL" id="EFO24105.1"/>
    </source>
</evidence>
<gene>
    <name evidence="1" type="ORF">LOAG_04382</name>
</gene>
<name>A0A1S0U450_LOALO</name>
<reference evidence="1" key="1">
    <citation type="submission" date="2012-04" db="EMBL/GenBank/DDBJ databases">
        <title>The Genome Sequence of Loa loa.</title>
        <authorList>
            <consortium name="The Broad Institute Genome Sequencing Platform"/>
            <consortium name="Broad Institute Genome Sequencing Center for Infectious Disease"/>
            <person name="Nutman T.B."/>
            <person name="Fink D.L."/>
            <person name="Russ C."/>
            <person name="Young S."/>
            <person name="Zeng Q."/>
            <person name="Gargeya S."/>
            <person name="Alvarado L."/>
            <person name="Berlin A."/>
            <person name="Chapman S.B."/>
            <person name="Chen Z."/>
            <person name="Freedman E."/>
            <person name="Gellesch M."/>
            <person name="Goldberg J."/>
            <person name="Griggs A."/>
            <person name="Gujja S."/>
            <person name="Heilman E.R."/>
            <person name="Heiman D."/>
            <person name="Howarth C."/>
            <person name="Mehta T."/>
            <person name="Neiman D."/>
            <person name="Pearson M."/>
            <person name="Roberts A."/>
            <person name="Saif S."/>
            <person name="Shea T."/>
            <person name="Shenoy N."/>
            <person name="Sisk P."/>
            <person name="Stolte C."/>
            <person name="Sykes S."/>
            <person name="White J."/>
            <person name="Yandava C."/>
            <person name="Haas B."/>
            <person name="Henn M.R."/>
            <person name="Nusbaum C."/>
            <person name="Birren B."/>
        </authorList>
    </citation>
    <scope>NUCLEOTIDE SEQUENCE [LARGE SCALE GENOMIC DNA]</scope>
</reference>
<organism evidence="1">
    <name type="scientific">Loa loa</name>
    <name type="common">Eye worm</name>
    <name type="synonym">Filaria loa</name>
    <dbReference type="NCBI Taxonomy" id="7209"/>
    <lineage>
        <taxon>Eukaryota</taxon>
        <taxon>Metazoa</taxon>
        <taxon>Ecdysozoa</taxon>
        <taxon>Nematoda</taxon>
        <taxon>Chromadorea</taxon>
        <taxon>Rhabditida</taxon>
        <taxon>Spirurina</taxon>
        <taxon>Spiruromorpha</taxon>
        <taxon>Filarioidea</taxon>
        <taxon>Onchocercidae</taxon>
        <taxon>Loa</taxon>
    </lineage>
</organism>
<dbReference type="AlphaFoldDB" id="A0A1S0U450"/>
<proteinExistence type="predicted"/>
<protein>
    <submittedName>
        <fullName evidence="1">Uncharacterized protein</fullName>
    </submittedName>
</protein>